<name>A0ABR8DEJ4_9NOST</name>
<protein>
    <submittedName>
        <fullName evidence="1">Uncharacterized protein</fullName>
    </submittedName>
</protein>
<evidence type="ECO:0000313" key="2">
    <source>
        <dbReference type="Proteomes" id="UP000661112"/>
    </source>
</evidence>
<gene>
    <name evidence="1" type="ORF">H6G83_34580</name>
</gene>
<sequence length="68" mass="7092">MLPDTIQLAGTISDYVLGSSGDGLPSGIGIYLTIPDSGIPNRTTKELIAIVQGDTNLSLDASYFTYVA</sequence>
<dbReference type="EMBL" id="JACJSG010000112">
    <property type="protein sequence ID" value="MBD2505660.1"/>
    <property type="molecule type" value="Genomic_DNA"/>
</dbReference>
<reference evidence="1 2" key="1">
    <citation type="journal article" date="2020" name="ISME J.">
        <title>Comparative genomics reveals insights into cyanobacterial evolution and habitat adaptation.</title>
        <authorList>
            <person name="Chen M.Y."/>
            <person name="Teng W.K."/>
            <person name="Zhao L."/>
            <person name="Hu C.X."/>
            <person name="Zhou Y.K."/>
            <person name="Han B.P."/>
            <person name="Song L.R."/>
            <person name="Shu W.S."/>
        </authorList>
    </citation>
    <scope>NUCLEOTIDE SEQUENCE [LARGE SCALE GENOMIC DNA]</scope>
    <source>
        <strain evidence="1 2">FACHB-119</strain>
    </source>
</reference>
<proteinExistence type="predicted"/>
<accession>A0ABR8DEJ4</accession>
<dbReference type="RefSeq" id="WP_190480675.1">
    <property type="nucleotide sequence ID" value="NZ_JACJSG010000112.1"/>
</dbReference>
<organism evidence="1 2">
    <name type="scientific">Anabaena azotica FACHB-119</name>
    <dbReference type="NCBI Taxonomy" id="947527"/>
    <lineage>
        <taxon>Bacteria</taxon>
        <taxon>Bacillati</taxon>
        <taxon>Cyanobacteriota</taxon>
        <taxon>Cyanophyceae</taxon>
        <taxon>Nostocales</taxon>
        <taxon>Nostocaceae</taxon>
        <taxon>Anabaena</taxon>
        <taxon>Anabaena azotica</taxon>
    </lineage>
</organism>
<keyword evidence="2" id="KW-1185">Reference proteome</keyword>
<evidence type="ECO:0000313" key="1">
    <source>
        <dbReference type="EMBL" id="MBD2505660.1"/>
    </source>
</evidence>
<comment type="caution">
    <text evidence="1">The sequence shown here is derived from an EMBL/GenBank/DDBJ whole genome shotgun (WGS) entry which is preliminary data.</text>
</comment>
<dbReference type="Proteomes" id="UP000661112">
    <property type="component" value="Unassembled WGS sequence"/>
</dbReference>